<feature type="domain" description="ABC transporter" evidence="5">
    <location>
        <begin position="2"/>
        <end position="223"/>
    </location>
</feature>
<dbReference type="InterPro" id="IPR003593">
    <property type="entry name" value="AAA+_ATPase"/>
</dbReference>
<dbReference type="PROSITE" id="PS00211">
    <property type="entry name" value="ABC_TRANSPORTER_1"/>
    <property type="match status" value="1"/>
</dbReference>
<keyword evidence="2" id="KW-0813">Transport</keyword>
<dbReference type="GO" id="GO:0016887">
    <property type="term" value="F:ATP hydrolysis activity"/>
    <property type="evidence" value="ECO:0007669"/>
    <property type="project" value="InterPro"/>
</dbReference>
<dbReference type="PROSITE" id="PS50893">
    <property type="entry name" value="ABC_TRANSPORTER_2"/>
    <property type="match status" value="1"/>
</dbReference>
<evidence type="ECO:0000313" key="7">
    <source>
        <dbReference type="Proteomes" id="UP000051999"/>
    </source>
</evidence>
<gene>
    <name evidence="6" type="ORF">FD35_GL001089</name>
</gene>
<dbReference type="InterPro" id="IPR017871">
    <property type="entry name" value="ABC_transporter-like_CS"/>
</dbReference>
<evidence type="ECO:0000256" key="2">
    <source>
        <dbReference type="ARBA" id="ARBA00022448"/>
    </source>
</evidence>
<evidence type="ECO:0000256" key="3">
    <source>
        <dbReference type="ARBA" id="ARBA00022741"/>
    </source>
</evidence>
<dbReference type="PATRIC" id="fig|1114972.6.peg.1104"/>
<dbReference type="SUPFAM" id="SSF52540">
    <property type="entry name" value="P-loop containing nucleoside triphosphate hydrolases"/>
    <property type="match status" value="1"/>
</dbReference>
<dbReference type="eggNOG" id="COG1131">
    <property type="taxonomic scope" value="Bacteria"/>
</dbReference>
<comment type="caution">
    <text evidence="6">The sequence shown here is derived from an EMBL/GenBank/DDBJ whole genome shotgun (WGS) entry which is preliminary data.</text>
</comment>
<dbReference type="AlphaFoldDB" id="A0A0R1R8R0"/>
<evidence type="ECO:0000256" key="4">
    <source>
        <dbReference type="ARBA" id="ARBA00022840"/>
    </source>
</evidence>
<dbReference type="InterPro" id="IPR027417">
    <property type="entry name" value="P-loop_NTPase"/>
</dbReference>
<reference evidence="6 7" key="1">
    <citation type="journal article" date="2015" name="Genome Announc.">
        <title>Expanding the biotechnology potential of lactobacilli through comparative genomics of 213 strains and associated genera.</title>
        <authorList>
            <person name="Sun Z."/>
            <person name="Harris H.M."/>
            <person name="McCann A."/>
            <person name="Guo C."/>
            <person name="Argimon S."/>
            <person name="Zhang W."/>
            <person name="Yang X."/>
            <person name="Jeffery I.B."/>
            <person name="Cooney J.C."/>
            <person name="Kagawa T.F."/>
            <person name="Liu W."/>
            <person name="Song Y."/>
            <person name="Salvetti E."/>
            <person name="Wrobel A."/>
            <person name="Rasinkangas P."/>
            <person name="Parkhill J."/>
            <person name="Rea M.C."/>
            <person name="O'Sullivan O."/>
            <person name="Ritari J."/>
            <person name="Douillard F.P."/>
            <person name="Paul Ross R."/>
            <person name="Yang R."/>
            <person name="Briner A.E."/>
            <person name="Felis G.E."/>
            <person name="de Vos W.M."/>
            <person name="Barrangou R."/>
            <person name="Klaenhammer T.R."/>
            <person name="Caufield P.W."/>
            <person name="Cui Y."/>
            <person name="Zhang H."/>
            <person name="O'Toole P.W."/>
        </authorList>
    </citation>
    <scope>NUCLEOTIDE SEQUENCE [LARGE SCALE GENOMIC DNA]</scope>
    <source>
        <strain evidence="6 7">DSM 15814</strain>
    </source>
</reference>
<dbReference type="PANTHER" id="PTHR43335:SF4">
    <property type="entry name" value="ABC TRANSPORTER, ATP-BINDING PROTEIN"/>
    <property type="match status" value="1"/>
</dbReference>
<keyword evidence="3" id="KW-0547">Nucleotide-binding</keyword>
<keyword evidence="4" id="KW-0067">ATP-binding</keyword>
<dbReference type="InterPro" id="IPR003439">
    <property type="entry name" value="ABC_transporter-like_ATP-bd"/>
</dbReference>
<evidence type="ECO:0000256" key="1">
    <source>
        <dbReference type="ARBA" id="ARBA00005417"/>
    </source>
</evidence>
<evidence type="ECO:0000259" key="5">
    <source>
        <dbReference type="PROSITE" id="PS50893"/>
    </source>
</evidence>
<sequence>MLKVQNVTTYIGRTKIVKRASFDIDAGNIVGLIGPNGAGKTTIMKTILGLTKFDGSIQINHQPVTENQHAALNSVGALIEHPAIYPFLSGRQNLALYSHDHQDMARLIAKLGMTDYIQQKAKGYSLGMKQKLGIAIALLNHPQLVILDEPMNGLDVEATIGIRKLIKQYADRGTAFLISSHILSELQKVMTHVVLINHGQIIVNQSFEEFEQLHHRDYKLLTEDEVLTAQVLQQRTIHYIQEGNTFRVKRADIFDIQDALYQQQIHLKELAPIETNFEQVVVTILEQQRRADHEA</sequence>
<keyword evidence="7" id="KW-1185">Reference proteome</keyword>
<dbReference type="OrthoDB" id="9804819at2"/>
<protein>
    <submittedName>
        <fullName evidence="6">ABC superfamily ATP binding cassette transporter, ABC protein</fullName>
    </submittedName>
</protein>
<name>A0A0R1R8R0_9LACO</name>
<dbReference type="PANTHER" id="PTHR43335">
    <property type="entry name" value="ABC TRANSPORTER, ATP-BINDING PROTEIN"/>
    <property type="match status" value="1"/>
</dbReference>
<accession>A0A0R1R8R0</accession>
<proteinExistence type="inferred from homology"/>
<dbReference type="RefSeq" id="WP_017263075.1">
    <property type="nucleotide sequence ID" value="NZ_AUAW01000022.1"/>
</dbReference>
<organism evidence="6 7">
    <name type="scientific">Furfurilactobacillus rossiae DSM 15814</name>
    <dbReference type="NCBI Taxonomy" id="1114972"/>
    <lineage>
        <taxon>Bacteria</taxon>
        <taxon>Bacillati</taxon>
        <taxon>Bacillota</taxon>
        <taxon>Bacilli</taxon>
        <taxon>Lactobacillales</taxon>
        <taxon>Lactobacillaceae</taxon>
        <taxon>Furfurilactobacillus</taxon>
    </lineage>
</organism>
<dbReference type="Pfam" id="PF00005">
    <property type="entry name" value="ABC_tran"/>
    <property type="match status" value="1"/>
</dbReference>
<dbReference type="Gene3D" id="3.40.50.300">
    <property type="entry name" value="P-loop containing nucleotide triphosphate hydrolases"/>
    <property type="match status" value="1"/>
</dbReference>
<dbReference type="Proteomes" id="UP000051999">
    <property type="component" value="Unassembled WGS sequence"/>
</dbReference>
<comment type="similarity">
    <text evidence="1">Belongs to the ABC transporter superfamily.</text>
</comment>
<dbReference type="EMBL" id="AZFF01000019">
    <property type="protein sequence ID" value="KRL53455.1"/>
    <property type="molecule type" value="Genomic_DNA"/>
</dbReference>
<evidence type="ECO:0000313" key="6">
    <source>
        <dbReference type="EMBL" id="KRL53455.1"/>
    </source>
</evidence>
<dbReference type="STRING" id="1114972.FD35_GL001089"/>
<dbReference type="GO" id="GO:0005524">
    <property type="term" value="F:ATP binding"/>
    <property type="evidence" value="ECO:0007669"/>
    <property type="project" value="UniProtKB-KW"/>
</dbReference>
<dbReference type="SMART" id="SM00382">
    <property type="entry name" value="AAA"/>
    <property type="match status" value="1"/>
</dbReference>